<keyword evidence="3" id="KW-1185">Reference proteome</keyword>
<protein>
    <submittedName>
        <fullName evidence="2">Uncharacterized protein</fullName>
    </submittedName>
</protein>
<evidence type="ECO:0000313" key="3">
    <source>
        <dbReference type="Proteomes" id="UP000546162"/>
    </source>
</evidence>
<dbReference type="AlphaFoldDB" id="A0A7W7H7F0"/>
<evidence type="ECO:0000256" key="1">
    <source>
        <dbReference type="SAM" id="MobiDB-lite"/>
    </source>
</evidence>
<dbReference type="RefSeq" id="WP_185045674.1">
    <property type="nucleotide sequence ID" value="NZ_BAABFG010000005.1"/>
</dbReference>
<gene>
    <name evidence="2" type="ORF">BJY16_008875</name>
</gene>
<reference evidence="2 3" key="1">
    <citation type="submission" date="2020-08" db="EMBL/GenBank/DDBJ databases">
        <title>Sequencing the genomes of 1000 actinobacteria strains.</title>
        <authorList>
            <person name="Klenk H.-P."/>
        </authorList>
    </citation>
    <scope>NUCLEOTIDE SEQUENCE [LARGE SCALE GENOMIC DNA]</scope>
    <source>
        <strain evidence="2 3">DSM 45809</strain>
    </source>
</reference>
<sequence>MRFAAGDLPGWRDHRAELRRGLAAGRLPMIGVPGAEGGRIDGWGSSDDVLTSVVVRYGGAESWLTVETARWSGTSGSSSGLREVLEEQLRMAGIRFAEVSWATSERAVSIDGRDLTAVVLHAGADWWAARIVLEAGLFGEVEVGLTAYRKGFASRLGILPGAEIDEMLDAPLPDLERWPEAEPVPESPVPPGEPHRVLVDVVLQEARESEVWQAEGGPVPRLPSSWSELWAAAVRRQADLSGQPEDVADAAVTDLLSQLTTLSRDAPWFRADAALRERAINETLLYVTGLSTAVPSRPAQEAWRSRQEARRPPPGPADFDGILQSEALWLYAWHTWSRRP</sequence>
<dbReference type="EMBL" id="JACHNB010000001">
    <property type="protein sequence ID" value="MBB4745416.1"/>
    <property type="molecule type" value="Genomic_DNA"/>
</dbReference>
<dbReference type="Proteomes" id="UP000546162">
    <property type="component" value="Unassembled WGS sequence"/>
</dbReference>
<feature type="region of interest" description="Disordered" evidence="1">
    <location>
        <begin position="297"/>
        <end position="317"/>
    </location>
</feature>
<evidence type="ECO:0000313" key="2">
    <source>
        <dbReference type="EMBL" id="MBB4745416.1"/>
    </source>
</evidence>
<accession>A0A7W7H7F0</accession>
<proteinExistence type="predicted"/>
<organism evidence="2 3">
    <name type="scientific">Actinoplanes octamycinicus</name>
    <dbReference type="NCBI Taxonomy" id="135948"/>
    <lineage>
        <taxon>Bacteria</taxon>
        <taxon>Bacillati</taxon>
        <taxon>Actinomycetota</taxon>
        <taxon>Actinomycetes</taxon>
        <taxon>Micromonosporales</taxon>
        <taxon>Micromonosporaceae</taxon>
        <taxon>Actinoplanes</taxon>
    </lineage>
</organism>
<name>A0A7W7H7F0_9ACTN</name>
<comment type="caution">
    <text evidence="2">The sequence shown here is derived from an EMBL/GenBank/DDBJ whole genome shotgun (WGS) entry which is preliminary data.</text>
</comment>